<dbReference type="InterPro" id="IPR001789">
    <property type="entry name" value="Sig_transdc_resp-reg_receiver"/>
</dbReference>
<dbReference type="GO" id="GO:0032993">
    <property type="term" value="C:protein-DNA complex"/>
    <property type="evidence" value="ECO:0007669"/>
    <property type="project" value="TreeGrafter"/>
</dbReference>
<evidence type="ECO:0000313" key="9">
    <source>
        <dbReference type="Proteomes" id="UP000823598"/>
    </source>
</evidence>
<keyword evidence="1 4" id="KW-0597">Phosphoprotein</keyword>
<evidence type="ECO:0000256" key="1">
    <source>
        <dbReference type="ARBA" id="ARBA00022553"/>
    </source>
</evidence>
<feature type="DNA-binding region" description="OmpR/PhoB-type" evidence="5">
    <location>
        <begin position="130"/>
        <end position="226"/>
    </location>
</feature>
<dbReference type="GO" id="GO:0000976">
    <property type="term" value="F:transcription cis-regulatory region binding"/>
    <property type="evidence" value="ECO:0007669"/>
    <property type="project" value="TreeGrafter"/>
</dbReference>
<dbReference type="PROSITE" id="PS50110">
    <property type="entry name" value="RESPONSE_REGULATORY"/>
    <property type="match status" value="1"/>
</dbReference>
<evidence type="ECO:0000256" key="4">
    <source>
        <dbReference type="PROSITE-ProRule" id="PRU00169"/>
    </source>
</evidence>
<organism evidence="8 9">
    <name type="scientific">Candidatus Limisoma faecipullorum</name>
    <dbReference type="NCBI Taxonomy" id="2840854"/>
    <lineage>
        <taxon>Bacteria</taxon>
        <taxon>Pseudomonadati</taxon>
        <taxon>Bacteroidota</taxon>
        <taxon>Bacteroidia</taxon>
        <taxon>Bacteroidales</taxon>
        <taxon>Candidatus Limisoma</taxon>
    </lineage>
</organism>
<dbReference type="PROSITE" id="PS51755">
    <property type="entry name" value="OMPR_PHOB"/>
    <property type="match status" value="1"/>
</dbReference>
<dbReference type="CDD" id="cd00383">
    <property type="entry name" value="trans_reg_C"/>
    <property type="match status" value="1"/>
</dbReference>
<evidence type="ECO:0000259" key="6">
    <source>
        <dbReference type="PROSITE" id="PS50110"/>
    </source>
</evidence>
<proteinExistence type="predicted"/>
<dbReference type="PANTHER" id="PTHR48111">
    <property type="entry name" value="REGULATOR OF RPOS"/>
    <property type="match status" value="1"/>
</dbReference>
<dbReference type="InterPro" id="IPR011006">
    <property type="entry name" value="CheY-like_superfamily"/>
</dbReference>
<evidence type="ECO:0000259" key="7">
    <source>
        <dbReference type="PROSITE" id="PS51755"/>
    </source>
</evidence>
<dbReference type="SMART" id="SM00448">
    <property type="entry name" value="REC"/>
    <property type="match status" value="1"/>
</dbReference>
<name>A0A9D9IS05_9BACT</name>
<protein>
    <submittedName>
        <fullName evidence="8">Response regulator transcription factor</fullName>
    </submittedName>
</protein>
<evidence type="ECO:0000256" key="2">
    <source>
        <dbReference type="ARBA" id="ARBA00023012"/>
    </source>
</evidence>
<dbReference type="PANTHER" id="PTHR48111:SF40">
    <property type="entry name" value="PHOSPHATE REGULON TRANSCRIPTIONAL REGULATORY PROTEIN PHOB"/>
    <property type="match status" value="1"/>
</dbReference>
<comment type="caution">
    <text evidence="8">The sequence shown here is derived from an EMBL/GenBank/DDBJ whole genome shotgun (WGS) entry which is preliminary data.</text>
</comment>
<keyword evidence="3 5" id="KW-0238">DNA-binding</keyword>
<evidence type="ECO:0000256" key="3">
    <source>
        <dbReference type="ARBA" id="ARBA00023125"/>
    </source>
</evidence>
<accession>A0A9D9IS05</accession>
<dbReference type="Proteomes" id="UP000823598">
    <property type="component" value="Unassembled WGS sequence"/>
</dbReference>
<dbReference type="Gene3D" id="3.40.50.2300">
    <property type="match status" value="1"/>
</dbReference>
<evidence type="ECO:0000256" key="5">
    <source>
        <dbReference type="PROSITE-ProRule" id="PRU01091"/>
    </source>
</evidence>
<dbReference type="Pfam" id="PF00072">
    <property type="entry name" value="Response_reg"/>
    <property type="match status" value="1"/>
</dbReference>
<dbReference type="GO" id="GO:0006355">
    <property type="term" value="P:regulation of DNA-templated transcription"/>
    <property type="evidence" value="ECO:0007669"/>
    <property type="project" value="InterPro"/>
</dbReference>
<dbReference type="InterPro" id="IPR036388">
    <property type="entry name" value="WH-like_DNA-bd_sf"/>
</dbReference>
<reference evidence="8" key="1">
    <citation type="submission" date="2020-10" db="EMBL/GenBank/DDBJ databases">
        <authorList>
            <person name="Gilroy R."/>
        </authorList>
    </citation>
    <scope>NUCLEOTIDE SEQUENCE</scope>
    <source>
        <strain evidence="8">6919</strain>
    </source>
</reference>
<dbReference type="Pfam" id="PF00486">
    <property type="entry name" value="Trans_reg_C"/>
    <property type="match status" value="1"/>
</dbReference>
<dbReference type="SUPFAM" id="SSF52172">
    <property type="entry name" value="CheY-like"/>
    <property type="match status" value="1"/>
</dbReference>
<dbReference type="GO" id="GO:0005829">
    <property type="term" value="C:cytosol"/>
    <property type="evidence" value="ECO:0007669"/>
    <property type="project" value="TreeGrafter"/>
</dbReference>
<dbReference type="SMART" id="SM00862">
    <property type="entry name" value="Trans_reg_C"/>
    <property type="match status" value="1"/>
</dbReference>
<dbReference type="GO" id="GO:0000156">
    <property type="term" value="F:phosphorelay response regulator activity"/>
    <property type="evidence" value="ECO:0007669"/>
    <property type="project" value="TreeGrafter"/>
</dbReference>
<reference evidence="8" key="2">
    <citation type="journal article" date="2021" name="PeerJ">
        <title>Extensive microbial diversity within the chicken gut microbiome revealed by metagenomics and culture.</title>
        <authorList>
            <person name="Gilroy R."/>
            <person name="Ravi A."/>
            <person name="Getino M."/>
            <person name="Pursley I."/>
            <person name="Horton D.L."/>
            <person name="Alikhan N.F."/>
            <person name="Baker D."/>
            <person name="Gharbi K."/>
            <person name="Hall N."/>
            <person name="Watson M."/>
            <person name="Adriaenssens E.M."/>
            <person name="Foster-Nyarko E."/>
            <person name="Jarju S."/>
            <person name="Secka A."/>
            <person name="Antonio M."/>
            <person name="Oren A."/>
            <person name="Chaudhuri R.R."/>
            <person name="La Ragione R."/>
            <person name="Hildebrand F."/>
            <person name="Pallen M.J."/>
        </authorList>
    </citation>
    <scope>NUCLEOTIDE SEQUENCE</scope>
    <source>
        <strain evidence="8">6919</strain>
    </source>
</reference>
<dbReference type="InterPro" id="IPR039420">
    <property type="entry name" value="WalR-like"/>
</dbReference>
<gene>
    <name evidence="8" type="ORF">IAB88_07310</name>
</gene>
<feature type="modified residue" description="4-aspartylphosphate" evidence="4">
    <location>
        <position position="55"/>
    </location>
</feature>
<sequence length="226" mass="25979">MDANPVKILVVDDEASICELMKINLELAGYVVDVAYSAESALQMDLQQYSLMVFDIMMGEMSGLELVTAVRENKNTSEVPIIVCTALGDEQPLVDGFTRGADDYIKKPFSMREFVLRVQRLLKRFNANPLDAVKFGDLELDVVSRSCMIDGEEVMLTKREFDLLHLFLTNRNKIFTRDEILRRIWEKNIYVVDRTIDVNINRLRKKLGKYESNIITKQGYGYGFKD</sequence>
<feature type="domain" description="Response regulatory" evidence="6">
    <location>
        <begin position="7"/>
        <end position="122"/>
    </location>
</feature>
<evidence type="ECO:0000313" key="8">
    <source>
        <dbReference type="EMBL" id="MBO8476786.1"/>
    </source>
</evidence>
<keyword evidence="2" id="KW-0902">Two-component regulatory system</keyword>
<dbReference type="InterPro" id="IPR001867">
    <property type="entry name" value="OmpR/PhoB-type_DNA-bd"/>
</dbReference>
<dbReference type="AlphaFoldDB" id="A0A9D9IS05"/>
<dbReference type="EMBL" id="JADIMC010000084">
    <property type="protein sequence ID" value="MBO8476786.1"/>
    <property type="molecule type" value="Genomic_DNA"/>
</dbReference>
<dbReference type="Gene3D" id="1.10.10.10">
    <property type="entry name" value="Winged helix-like DNA-binding domain superfamily/Winged helix DNA-binding domain"/>
    <property type="match status" value="1"/>
</dbReference>
<feature type="domain" description="OmpR/PhoB-type" evidence="7">
    <location>
        <begin position="130"/>
        <end position="226"/>
    </location>
</feature>